<dbReference type="Proteomes" id="UP001627154">
    <property type="component" value="Unassembled WGS sequence"/>
</dbReference>
<gene>
    <name evidence="1" type="ORF">TKK_007575</name>
</gene>
<protein>
    <submittedName>
        <fullName evidence="1">Uncharacterized protein</fullName>
    </submittedName>
</protein>
<accession>A0ABD2X0V5</accession>
<dbReference type="EMBL" id="JBJJXI010000059">
    <property type="protein sequence ID" value="KAL3398412.1"/>
    <property type="molecule type" value="Genomic_DNA"/>
</dbReference>
<reference evidence="1 2" key="1">
    <citation type="journal article" date="2024" name="bioRxiv">
        <title>A reference genome for Trichogramma kaykai: A tiny desert-dwelling parasitoid wasp with competing sex-ratio distorters.</title>
        <authorList>
            <person name="Culotta J."/>
            <person name="Lindsey A.R."/>
        </authorList>
    </citation>
    <scope>NUCLEOTIDE SEQUENCE [LARGE SCALE GENOMIC DNA]</scope>
    <source>
        <strain evidence="1 2">KSX58</strain>
    </source>
</reference>
<proteinExistence type="predicted"/>
<comment type="caution">
    <text evidence="1">The sequence shown here is derived from an EMBL/GenBank/DDBJ whole genome shotgun (WGS) entry which is preliminary data.</text>
</comment>
<evidence type="ECO:0000313" key="1">
    <source>
        <dbReference type="EMBL" id="KAL3398412.1"/>
    </source>
</evidence>
<dbReference type="AlphaFoldDB" id="A0ABD2X0V5"/>
<evidence type="ECO:0000313" key="2">
    <source>
        <dbReference type="Proteomes" id="UP001627154"/>
    </source>
</evidence>
<name>A0ABD2X0V5_9HYME</name>
<keyword evidence="2" id="KW-1185">Reference proteome</keyword>
<organism evidence="1 2">
    <name type="scientific">Trichogramma kaykai</name>
    <dbReference type="NCBI Taxonomy" id="54128"/>
    <lineage>
        <taxon>Eukaryota</taxon>
        <taxon>Metazoa</taxon>
        <taxon>Ecdysozoa</taxon>
        <taxon>Arthropoda</taxon>
        <taxon>Hexapoda</taxon>
        <taxon>Insecta</taxon>
        <taxon>Pterygota</taxon>
        <taxon>Neoptera</taxon>
        <taxon>Endopterygota</taxon>
        <taxon>Hymenoptera</taxon>
        <taxon>Apocrita</taxon>
        <taxon>Proctotrupomorpha</taxon>
        <taxon>Chalcidoidea</taxon>
        <taxon>Trichogrammatidae</taxon>
        <taxon>Trichogramma</taxon>
    </lineage>
</organism>
<sequence length="89" mass="10042">MAVCSDPLNPIPIVHMPKSQCKRINVVTRNTVGMPSIDYVATSRANDYEDYCTDRRFVADCDDLCQSGKLEPSDMQTVKIPTHNRKLVQ</sequence>